<protein>
    <submittedName>
        <fullName evidence="1">Uncharacterized protein</fullName>
    </submittedName>
</protein>
<dbReference type="EMBL" id="KP308307">
    <property type="protein sequence ID" value="AJW61439.1"/>
    <property type="molecule type" value="Genomic_DNA"/>
</dbReference>
<gene>
    <name evidence="1" type="ORF">1721_75</name>
</gene>
<reference evidence="1 2" key="1">
    <citation type="submission" date="2014-12" db="EMBL/GenBank/DDBJ databases">
        <title>Completed Genome sequence of Escherichia coli Bacteriophage P172-1.</title>
        <authorList>
            <person name="Xu J."/>
            <person name="Chen M."/>
            <person name="Zhang W."/>
        </authorList>
    </citation>
    <scope>NUCLEOTIDE SEQUENCE [LARGE SCALE GENOMIC DNA]</scope>
</reference>
<dbReference type="OrthoDB" id="35087at10239"/>
<name>A0A0D5BHM9_9CAUD</name>
<dbReference type="GeneID" id="26634404"/>
<evidence type="ECO:0000313" key="1">
    <source>
        <dbReference type="EMBL" id="AJW61439.1"/>
    </source>
</evidence>
<accession>A0A0D5BHM9</accession>
<evidence type="ECO:0000313" key="2">
    <source>
        <dbReference type="Proteomes" id="UP000032685"/>
    </source>
</evidence>
<dbReference type="Proteomes" id="UP000032685">
    <property type="component" value="Segment"/>
</dbReference>
<dbReference type="KEGG" id="vg:26634404"/>
<proteinExistence type="predicted"/>
<keyword evidence="2" id="KW-1185">Reference proteome</keyword>
<organism evidence="1 2">
    <name type="scientific">Escherichia phage 172-1</name>
    <dbReference type="NCBI Taxonomy" id="1598146"/>
    <lineage>
        <taxon>Viruses</taxon>
        <taxon>Duplodnaviria</taxon>
        <taxon>Heunggongvirae</taxon>
        <taxon>Uroviricota</taxon>
        <taxon>Caudoviricetes</taxon>
        <taxon>Mktvariviridae</taxon>
        <taxon>Gordonclarkvirinae</taxon>
        <taxon>Kuravirus</taxon>
        <taxon>Kuravirus kv1721</taxon>
    </lineage>
</organism>
<sequence>MSVVYVLERYAEDHNSIVAIFKYAPDVEDILNVTHLTDVDKIKDLIRNDNAHIGDSLWSLTEWTLW</sequence>
<dbReference type="RefSeq" id="YP_009208222.1">
    <property type="nucleotide sequence ID" value="NC_028903.1"/>
</dbReference>